<evidence type="ECO:0000313" key="1">
    <source>
        <dbReference type="EMBL" id="KAG6941345.1"/>
    </source>
</evidence>
<accession>A0A8J5MBA5</accession>
<gene>
    <name evidence="1" type="ORF">JG688_00018716</name>
</gene>
<dbReference type="AlphaFoldDB" id="A0A8J5MBA5"/>
<sequence length="67" mass="8217">MRLRPCWRLRLRGLRRRTQSRGLDFAGLPRLPWVLLLADWRSTVPTNSCLTRTHRRQRLLRRLQVRQ</sequence>
<keyword evidence="2" id="KW-1185">Reference proteome</keyword>
<dbReference type="EMBL" id="JAENGY010003732">
    <property type="protein sequence ID" value="KAG6941345.1"/>
    <property type="molecule type" value="Genomic_DNA"/>
</dbReference>
<comment type="caution">
    <text evidence="1">The sequence shown here is derived from an EMBL/GenBank/DDBJ whole genome shotgun (WGS) entry which is preliminary data.</text>
</comment>
<protein>
    <submittedName>
        <fullName evidence="1">Uncharacterized protein</fullName>
    </submittedName>
</protein>
<evidence type="ECO:0000313" key="2">
    <source>
        <dbReference type="Proteomes" id="UP000709295"/>
    </source>
</evidence>
<organism evidence="1 2">
    <name type="scientific">Phytophthora aleatoria</name>
    <dbReference type="NCBI Taxonomy" id="2496075"/>
    <lineage>
        <taxon>Eukaryota</taxon>
        <taxon>Sar</taxon>
        <taxon>Stramenopiles</taxon>
        <taxon>Oomycota</taxon>
        <taxon>Peronosporomycetes</taxon>
        <taxon>Peronosporales</taxon>
        <taxon>Peronosporaceae</taxon>
        <taxon>Phytophthora</taxon>
    </lineage>
</organism>
<dbReference type="Proteomes" id="UP000709295">
    <property type="component" value="Unassembled WGS sequence"/>
</dbReference>
<name>A0A8J5MBA5_9STRA</name>
<proteinExistence type="predicted"/>
<reference evidence="1" key="1">
    <citation type="submission" date="2021-01" db="EMBL/GenBank/DDBJ databases">
        <title>Phytophthora aleatoria, a newly-described species from Pinus radiata is distinct from Phytophthora cactorum isolates based on comparative genomics.</title>
        <authorList>
            <person name="Mcdougal R."/>
            <person name="Panda P."/>
            <person name="Williams N."/>
            <person name="Studholme D.J."/>
        </authorList>
    </citation>
    <scope>NUCLEOTIDE SEQUENCE</scope>
    <source>
        <strain evidence="1">NZFS 4037</strain>
    </source>
</reference>